<dbReference type="GO" id="GO:0009279">
    <property type="term" value="C:cell outer membrane"/>
    <property type="evidence" value="ECO:0007669"/>
    <property type="project" value="InterPro"/>
</dbReference>
<keyword evidence="2" id="KW-1185">Reference proteome</keyword>
<protein>
    <submittedName>
        <fullName evidence="1">Copper resistance protein CopB</fullName>
    </submittedName>
</protein>
<evidence type="ECO:0000313" key="1">
    <source>
        <dbReference type="EMBL" id="KKJ77298.1"/>
    </source>
</evidence>
<reference evidence="1 2" key="1">
    <citation type="submission" date="2015-03" db="EMBL/GenBank/DDBJ databases">
        <title>Genome sequence of Kiloniella sp. P1-1, isolated from the gut microflora of Pacific white shrimp, Penaeus vannamei.</title>
        <authorList>
            <person name="Shao Z."/>
            <person name="Wang L."/>
            <person name="Li X."/>
        </authorList>
    </citation>
    <scope>NUCLEOTIDE SEQUENCE [LARGE SCALE GENOMIC DNA]</scope>
    <source>
        <strain evidence="1 2">P1-1</strain>
    </source>
</reference>
<dbReference type="GO" id="GO:0005507">
    <property type="term" value="F:copper ion binding"/>
    <property type="evidence" value="ECO:0007669"/>
    <property type="project" value="InterPro"/>
</dbReference>
<dbReference type="Proteomes" id="UP000034491">
    <property type="component" value="Unassembled WGS sequence"/>
</dbReference>
<organism evidence="1 2">
    <name type="scientific">Kiloniella litopenaei</name>
    <dbReference type="NCBI Taxonomy" id="1549748"/>
    <lineage>
        <taxon>Bacteria</taxon>
        <taxon>Pseudomonadati</taxon>
        <taxon>Pseudomonadota</taxon>
        <taxon>Alphaproteobacteria</taxon>
        <taxon>Rhodospirillales</taxon>
        <taxon>Kiloniellaceae</taxon>
        <taxon>Kiloniella</taxon>
    </lineage>
</organism>
<dbReference type="STRING" id="1549748.WH95_08310"/>
<dbReference type="Pfam" id="PF05275">
    <property type="entry name" value="CopB"/>
    <property type="match status" value="1"/>
</dbReference>
<sequence length="242" mass="26882">MLTSLIFFTFLGAGVPATSQELKYDNLGKDPYIYYGLSIEQLETRIGESGHSLVWDGDAFVGTDEAKLRLRSAGEYSLDESLLENLEHQALVQTPVSDFFDAKAGLRYDSPNGKNRGYAVVGFQGLAPQWFELEGDLFLSEKGDLSARLEADYELLLTNRLILIPTAEIDLAFSDDEDIGIGAGLNSIETGLRLSYDLVDRTIAPYIGVNYERSFGQTRDFAREDGEDTDQTTFVMGVRLLF</sequence>
<dbReference type="SUPFAM" id="SSF103515">
    <property type="entry name" value="Autotransporter"/>
    <property type="match status" value="1"/>
</dbReference>
<dbReference type="InterPro" id="IPR007939">
    <property type="entry name" value="Cu-R_B_prcur"/>
</dbReference>
<comment type="caution">
    <text evidence="1">The sequence shown here is derived from an EMBL/GenBank/DDBJ whole genome shotgun (WGS) entry which is preliminary data.</text>
</comment>
<accession>A0A0M2RCI3</accession>
<evidence type="ECO:0000313" key="2">
    <source>
        <dbReference type="Proteomes" id="UP000034491"/>
    </source>
</evidence>
<proteinExistence type="predicted"/>
<dbReference type="PATRIC" id="fig|1549748.8.peg.3674"/>
<name>A0A0M2RCI3_9PROT</name>
<dbReference type="GO" id="GO:0006878">
    <property type="term" value="P:intracellular copper ion homeostasis"/>
    <property type="evidence" value="ECO:0007669"/>
    <property type="project" value="InterPro"/>
</dbReference>
<dbReference type="InterPro" id="IPR036709">
    <property type="entry name" value="Autotransporte_beta_dom_sf"/>
</dbReference>
<dbReference type="AlphaFoldDB" id="A0A0M2RCI3"/>
<dbReference type="EMBL" id="LANI01000005">
    <property type="protein sequence ID" value="KKJ77298.1"/>
    <property type="molecule type" value="Genomic_DNA"/>
</dbReference>
<gene>
    <name evidence="1" type="ORF">WH95_08310</name>
</gene>